<dbReference type="PANTHER" id="PTHR12098:SF2">
    <property type="entry name" value="PROTEIN PELLINO"/>
    <property type="match status" value="1"/>
</dbReference>
<dbReference type="PANTHER" id="PTHR12098">
    <property type="entry name" value="E3 UBIQUITIN-PROTEIN LIGASE PELLINO-RELATED"/>
    <property type="match status" value="1"/>
</dbReference>
<keyword evidence="6" id="KW-1185">Reference proteome</keyword>
<protein>
    <submittedName>
        <fullName evidence="7">E3 ubiquitin-protein ligase pellino homolog 1-like isoform X1</fullName>
    </submittedName>
</protein>
<dbReference type="GO" id="GO:0000209">
    <property type="term" value="P:protein polyubiquitination"/>
    <property type="evidence" value="ECO:0007669"/>
    <property type="project" value="InterPro"/>
</dbReference>
<comment type="similarity">
    <text evidence="1">Belongs to the pellino family.</text>
</comment>
<dbReference type="GO" id="GO:0008592">
    <property type="term" value="P:regulation of Toll signaling pathway"/>
    <property type="evidence" value="ECO:0007669"/>
    <property type="project" value="InterPro"/>
</dbReference>
<feature type="compositionally biased region" description="Low complexity" evidence="3">
    <location>
        <begin position="50"/>
        <end position="69"/>
    </location>
</feature>
<sequence>MRVPGRLLLQTSRASRGRDRSPGRDGRRVRRGRRVTDAFPRPLPPPPRLPFLSAAAAAGPRRSAYAPRPMSGKQEPAATSRGDAVKYGELIVLGYNGSLPDGDRGRRKSRFALHRRAKANGVQPSSSHITTAMQECKAVSSKEQHSISYGLSRSHVVVVEYVHDLDQDMFLVGRSGEAPVDFVVMDTAPWKPPGGGGGDGGGGGSSTGSGGSPTAQSTISRFACRILCERSPPHRARVYAAGFDSSNNIFLGERATKWRDADGSMDGLTTNGVLVMHPRGGGGGGGGGELSELVQPGVWREVSVGGKVYTLRETRSAQHRGCLVETESNELQDGSLVDLCGATLLWRTAEGLRRSPTVRHIELLRQELNAARPQCPVGLNTLAFPSAAQQQWRGGGGGGGAGGGGGRHVARPDARQPWAYLTCGHVHGRHDWGLREEAAAAGAGGTGGTGAAWQRQQQEQRRECPVCRSLGPYVALSLGCEAGFYVDGEAPTHALTPCGHVCSERTARYWAAVPLPHGTHAFHATCPFCAAQLTGEQGFVRLIFQGPVD</sequence>
<feature type="compositionally biased region" description="Gly residues" evidence="3">
    <location>
        <begin position="393"/>
        <end position="407"/>
    </location>
</feature>
<organism evidence="6 7">
    <name type="scientific">Petromyzon marinus</name>
    <name type="common">Sea lamprey</name>
    <dbReference type="NCBI Taxonomy" id="7757"/>
    <lineage>
        <taxon>Eukaryota</taxon>
        <taxon>Metazoa</taxon>
        <taxon>Chordata</taxon>
        <taxon>Craniata</taxon>
        <taxon>Vertebrata</taxon>
        <taxon>Cyclostomata</taxon>
        <taxon>Hyperoartia</taxon>
        <taxon>Petromyzontiformes</taxon>
        <taxon>Petromyzontidae</taxon>
        <taxon>Petromyzon</taxon>
    </lineage>
</organism>
<feature type="region of interest" description="Disordered" evidence="3">
    <location>
        <begin position="187"/>
        <end position="216"/>
    </location>
</feature>
<proteinExistence type="inferred from homology"/>
<name>A0AAJ7XD36_PETMA</name>
<feature type="region of interest" description="Disordered" evidence="3">
    <location>
        <begin position="389"/>
        <end position="411"/>
    </location>
</feature>
<evidence type="ECO:0000256" key="1">
    <source>
        <dbReference type="ARBA" id="ARBA00005639"/>
    </source>
</evidence>
<dbReference type="Pfam" id="PF04710">
    <property type="entry name" value="Pellino_FHA"/>
    <property type="match status" value="1"/>
</dbReference>
<accession>A0AAJ7XD36</accession>
<feature type="region of interest" description="Disordered" evidence="3">
    <location>
        <begin position="1"/>
        <end position="81"/>
    </location>
</feature>
<dbReference type="InterPro" id="IPR048335">
    <property type="entry name" value="Pellino_RING"/>
</dbReference>
<dbReference type="Proteomes" id="UP001318040">
    <property type="component" value="Chromosome 53"/>
</dbReference>
<keyword evidence="2" id="KW-0597">Phosphoprotein</keyword>
<feature type="compositionally biased region" description="Gly residues" evidence="3">
    <location>
        <begin position="193"/>
        <end position="211"/>
    </location>
</feature>
<feature type="compositionally biased region" description="Basic and acidic residues" evidence="3">
    <location>
        <begin position="16"/>
        <end position="26"/>
    </location>
</feature>
<dbReference type="KEGG" id="pmrn:116954019"/>
<evidence type="ECO:0000256" key="2">
    <source>
        <dbReference type="ARBA" id="ARBA00022553"/>
    </source>
</evidence>
<dbReference type="RefSeq" id="XP_032830299.1">
    <property type="nucleotide sequence ID" value="XM_032974408.1"/>
</dbReference>
<evidence type="ECO:0000259" key="4">
    <source>
        <dbReference type="Pfam" id="PF04710"/>
    </source>
</evidence>
<gene>
    <name evidence="7" type="primary">LOC116954019</name>
</gene>
<dbReference type="Pfam" id="PF20723">
    <property type="entry name" value="Pellino_RING"/>
    <property type="match status" value="2"/>
</dbReference>
<feature type="domain" description="Pellino RING" evidence="5">
    <location>
        <begin position="368"/>
        <end position="390"/>
    </location>
</feature>
<evidence type="ECO:0000259" key="5">
    <source>
        <dbReference type="Pfam" id="PF20723"/>
    </source>
</evidence>
<evidence type="ECO:0000313" key="6">
    <source>
        <dbReference type="Proteomes" id="UP001318040"/>
    </source>
</evidence>
<feature type="domain" description="Pellino RING" evidence="5">
    <location>
        <begin position="412"/>
        <end position="549"/>
    </location>
</feature>
<dbReference type="AlphaFoldDB" id="A0AAJ7XD36"/>
<evidence type="ECO:0000256" key="3">
    <source>
        <dbReference type="SAM" id="MobiDB-lite"/>
    </source>
</evidence>
<evidence type="ECO:0000313" key="7">
    <source>
        <dbReference type="RefSeq" id="XP_032830299.1"/>
    </source>
</evidence>
<feature type="domain" description="Pellino FHA" evidence="4">
    <location>
        <begin position="82"/>
        <end position="362"/>
    </location>
</feature>
<dbReference type="InterPro" id="IPR048334">
    <property type="entry name" value="Pellino_FHA"/>
</dbReference>
<reference evidence="7" key="1">
    <citation type="submission" date="2025-08" db="UniProtKB">
        <authorList>
            <consortium name="RefSeq"/>
        </authorList>
    </citation>
    <scope>IDENTIFICATION</scope>
    <source>
        <tissue evidence="7">Sperm</tissue>
    </source>
</reference>
<dbReference type="InterPro" id="IPR006800">
    <property type="entry name" value="Pellino_fam"/>
</dbReference>
<dbReference type="GO" id="GO:0061630">
    <property type="term" value="F:ubiquitin protein ligase activity"/>
    <property type="evidence" value="ECO:0007669"/>
    <property type="project" value="InterPro"/>
</dbReference>